<dbReference type="AlphaFoldDB" id="A0A6J2V8J3"/>
<evidence type="ECO:0000313" key="6">
    <source>
        <dbReference type="RefSeq" id="XP_030627516.1"/>
    </source>
</evidence>
<reference evidence="6" key="1">
    <citation type="submission" date="2025-08" db="UniProtKB">
        <authorList>
            <consortium name="RefSeq"/>
        </authorList>
    </citation>
    <scope>IDENTIFICATION</scope>
</reference>
<proteinExistence type="inferred from homology"/>
<dbReference type="RefSeq" id="XP_030627516.1">
    <property type="nucleotide sequence ID" value="XM_030771656.1"/>
</dbReference>
<dbReference type="Pfam" id="PF00685">
    <property type="entry name" value="Sulfotransfer_1"/>
    <property type="match status" value="1"/>
</dbReference>
<evidence type="ECO:0000256" key="1">
    <source>
        <dbReference type="ARBA" id="ARBA00005771"/>
    </source>
</evidence>
<dbReference type="InterPro" id="IPR027417">
    <property type="entry name" value="P-loop_NTPase"/>
</dbReference>
<dbReference type="SUPFAM" id="SSF52540">
    <property type="entry name" value="P-loop containing nucleoside triphosphate hydrolases"/>
    <property type="match status" value="1"/>
</dbReference>
<accession>A0A6J2V8J3</accession>
<protein>
    <recommendedName>
        <fullName evidence="3">Sulfotransferase</fullName>
        <ecNumber evidence="3">2.8.2.-</ecNumber>
    </recommendedName>
</protein>
<gene>
    <name evidence="6" type="primary">sult6b1</name>
</gene>
<evidence type="ECO:0000259" key="4">
    <source>
        <dbReference type="Pfam" id="PF00685"/>
    </source>
</evidence>
<comment type="similarity">
    <text evidence="1 3">Belongs to the sulfotransferase 1 family.</text>
</comment>
<sequence length="301" mass="34517">MSGTEPTGRIQSKMEMASKMKDEDKLYKYEGIIYSSIMSPVENLEALKGMDAREDDKMLVAYPKCGFNWMVAVVRKIMSASTGKKVVNDMPPLIEFFSPEIQKTLVQMPSPRFLGTHLHPDNIPASFTAKKVKMVVIFRNPKDTVVSFFHFMNKNPVLPSAEPWDKFFSDFMTGQVPWGSYFDHALAWEKLMDDPNVKIMTYEEMKENLPEGVRMIAEFYGFPLTEEQIKTIAEESTFNAMKESSQSSHGNLGNVFFRKGEVGDWKNHFSEAQSKQMDEEFQKKLGGTKLGAKMKYDYYCK</sequence>
<dbReference type="GO" id="GO:0008146">
    <property type="term" value="F:sulfotransferase activity"/>
    <property type="evidence" value="ECO:0007669"/>
    <property type="project" value="InterPro"/>
</dbReference>
<name>A0A6J2V8J3_CHACN</name>
<dbReference type="Gene3D" id="3.40.50.300">
    <property type="entry name" value="P-loop containing nucleotide triphosphate hydrolases"/>
    <property type="match status" value="1"/>
</dbReference>
<keyword evidence="5" id="KW-1185">Reference proteome</keyword>
<dbReference type="Proteomes" id="UP000504632">
    <property type="component" value="Chromosome 4"/>
</dbReference>
<feature type="domain" description="Sulfotransferase" evidence="4">
    <location>
        <begin position="55"/>
        <end position="288"/>
    </location>
</feature>
<evidence type="ECO:0000256" key="3">
    <source>
        <dbReference type="RuleBase" id="RU361155"/>
    </source>
</evidence>
<dbReference type="CTD" id="391365"/>
<dbReference type="PANTHER" id="PTHR11783">
    <property type="entry name" value="SULFOTRANSFERASE SULT"/>
    <property type="match status" value="1"/>
</dbReference>
<organism evidence="5 6">
    <name type="scientific">Chanos chanos</name>
    <name type="common">Milkfish</name>
    <name type="synonym">Mugil chanos</name>
    <dbReference type="NCBI Taxonomy" id="29144"/>
    <lineage>
        <taxon>Eukaryota</taxon>
        <taxon>Metazoa</taxon>
        <taxon>Chordata</taxon>
        <taxon>Craniata</taxon>
        <taxon>Vertebrata</taxon>
        <taxon>Euteleostomi</taxon>
        <taxon>Actinopterygii</taxon>
        <taxon>Neopterygii</taxon>
        <taxon>Teleostei</taxon>
        <taxon>Ostariophysi</taxon>
        <taxon>Gonorynchiformes</taxon>
        <taxon>Chanidae</taxon>
        <taxon>Chanos</taxon>
    </lineage>
</organism>
<keyword evidence="2 3" id="KW-0808">Transferase</keyword>
<dbReference type="InParanoid" id="A0A6J2V8J3"/>
<dbReference type="EC" id="2.8.2.-" evidence="3"/>
<dbReference type="GeneID" id="115809829"/>
<evidence type="ECO:0000256" key="2">
    <source>
        <dbReference type="ARBA" id="ARBA00022679"/>
    </source>
</evidence>
<dbReference type="OrthoDB" id="205623at2759"/>
<evidence type="ECO:0000313" key="5">
    <source>
        <dbReference type="Proteomes" id="UP000504632"/>
    </source>
</evidence>
<dbReference type="InterPro" id="IPR000863">
    <property type="entry name" value="Sulfotransferase_dom"/>
</dbReference>